<evidence type="ECO:0000256" key="4">
    <source>
        <dbReference type="ARBA" id="ARBA00022771"/>
    </source>
</evidence>
<feature type="compositionally biased region" description="Polar residues" evidence="11">
    <location>
        <begin position="116"/>
        <end position="126"/>
    </location>
</feature>
<feature type="compositionally biased region" description="Polar residues" evidence="11">
    <location>
        <begin position="82"/>
        <end position="95"/>
    </location>
</feature>
<feature type="domain" description="C2H2-type" evidence="12">
    <location>
        <begin position="475"/>
        <end position="503"/>
    </location>
</feature>
<feature type="compositionally biased region" description="Basic and acidic residues" evidence="11">
    <location>
        <begin position="96"/>
        <end position="114"/>
    </location>
</feature>
<dbReference type="OrthoDB" id="8114442at2759"/>
<keyword evidence="4 10" id="KW-0863">Zinc-finger</keyword>
<dbReference type="InterPro" id="IPR050527">
    <property type="entry name" value="Snail/Krueppel_Znf"/>
</dbReference>
<dbReference type="SUPFAM" id="SSF57667">
    <property type="entry name" value="beta-beta-alpha zinc fingers"/>
    <property type="match status" value="5"/>
</dbReference>
<feature type="compositionally biased region" description="Basic residues" evidence="11">
    <location>
        <begin position="58"/>
        <end position="71"/>
    </location>
</feature>
<feature type="domain" description="C2H2-type" evidence="12">
    <location>
        <begin position="532"/>
        <end position="563"/>
    </location>
</feature>
<dbReference type="PANTHER" id="PTHR24388:SF99">
    <property type="entry name" value="GASTRULA ZINC FINGER PROTEIN XLCGF52.1-LIKE ISOFORM X1-RELATED"/>
    <property type="match status" value="1"/>
</dbReference>
<reference evidence="14" key="1">
    <citation type="submission" date="2025-08" db="UniProtKB">
        <authorList>
            <consortium name="RefSeq"/>
        </authorList>
    </citation>
    <scope>IDENTIFICATION</scope>
    <source>
        <tissue evidence="14">Tentacle</tissue>
    </source>
</reference>
<feature type="compositionally biased region" description="Basic and acidic residues" evidence="11">
    <location>
        <begin position="254"/>
        <end position="263"/>
    </location>
</feature>
<feature type="region of interest" description="Disordered" evidence="11">
    <location>
        <begin position="40"/>
        <end position="130"/>
    </location>
</feature>
<dbReference type="GO" id="GO:0000981">
    <property type="term" value="F:DNA-binding transcription factor activity, RNA polymerase II-specific"/>
    <property type="evidence" value="ECO:0007669"/>
    <property type="project" value="TreeGrafter"/>
</dbReference>
<accession>A0A6P8HYJ3</accession>
<dbReference type="Gene3D" id="3.30.160.60">
    <property type="entry name" value="Classic Zinc Finger"/>
    <property type="match status" value="8"/>
</dbReference>
<dbReference type="PROSITE" id="PS00028">
    <property type="entry name" value="ZINC_FINGER_C2H2_1"/>
    <property type="match status" value="7"/>
</dbReference>
<evidence type="ECO:0000313" key="13">
    <source>
        <dbReference type="Proteomes" id="UP000515163"/>
    </source>
</evidence>
<keyword evidence="5" id="KW-0862">Zinc</keyword>
<gene>
    <name evidence="14" type="primary">LOC116294270</name>
</gene>
<dbReference type="InterPro" id="IPR013087">
    <property type="entry name" value="Znf_C2H2_type"/>
</dbReference>
<dbReference type="GeneID" id="116294270"/>
<protein>
    <submittedName>
        <fullName evidence="14">Zinc finger protein 2 homolog</fullName>
    </submittedName>
</protein>
<keyword evidence="6" id="KW-0805">Transcription regulation</keyword>
<feature type="compositionally biased region" description="Basic and acidic residues" evidence="11">
    <location>
        <begin position="279"/>
        <end position="295"/>
    </location>
</feature>
<evidence type="ECO:0000256" key="1">
    <source>
        <dbReference type="ARBA" id="ARBA00004123"/>
    </source>
</evidence>
<feature type="region of interest" description="Disordered" evidence="11">
    <location>
        <begin position="278"/>
        <end position="326"/>
    </location>
</feature>
<keyword evidence="3" id="KW-0677">Repeat</keyword>
<organism evidence="13 14">
    <name type="scientific">Actinia tenebrosa</name>
    <name type="common">Australian red waratah sea anemone</name>
    <dbReference type="NCBI Taxonomy" id="6105"/>
    <lineage>
        <taxon>Eukaryota</taxon>
        <taxon>Metazoa</taxon>
        <taxon>Cnidaria</taxon>
        <taxon>Anthozoa</taxon>
        <taxon>Hexacorallia</taxon>
        <taxon>Actiniaria</taxon>
        <taxon>Actiniidae</taxon>
        <taxon>Actinia</taxon>
    </lineage>
</organism>
<dbReference type="Proteomes" id="UP000515163">
    <property type="component" value="Unplaced"/>
</dbReference>
<evidence type="ECO:0000256" key="10">
    <source>
        <dbReference type="PROSITE-ProRule" id="PRU00042"/>
    </source>
</evidence>
<keyword evidence="9" id="KW-0539">Nucleus</keyword>
<comment type="subcellular location">
    <subcellularLocation>
        <location evidence="1">Nucleus</location>
    </subcellularLocation>
</comment>
<evidence type="ECO:0000313" key="14">
    <source>
        <dbReference type="RefSeq" id="XP_031557692.1"/>
    </source>
</evidence>
<name>A0A6P8HYJ3_ACTTE</name>
<dbReference type="FunFam" id="3.30.160.60:FF:000145">
    <property type="entry name" value="Zinc finger protein 574"/>
    <property type="match status" value="1"/>
</dbReference>
<dbReference type="KEGG" id="aten:116294270"/>
<keyword evidence="8" id="KW-0804">Transcription</keyword>
<evidence type="ECO:0000256" key="6">
    <source>
        <dbReference type="ARBA" id="ARBA00023015"/>
    </source>
</evidence>
<dbReference type="GO" id="GO:0005634">
    <property type="term" value="C:nucleus"/>
    <property type="evidence" value="ECO:0007669"/>
    <property type="project" value="UniProtKB-SubCell"/>
</dbReference>
<keyword evidence="2" id="KW-0479">Metal-binding</keyword>
<dbReference type="FunFam" id="3.30.160.60:FF:000671">
    <property type="entry name" value="Zinc finger protein 26"/>
    <property type="match status" value="2"/>
</dbReference>
<keyword evidence="13" id="KW-1185">Reference proteome</keyword>
<dbReference type="PROSITE" id="PS50157">
    <property type="entry name" value="ZINC_FINGER_C2H2_2"/>
    <property type="match status" value="8"/>
</dbReference>
<dbReference type="Pfam" id="PF00096">
    <property type="entry name" value="zf-C2H2"/>
    <property type="match status" value="2"/>
</dbReference>
<feature type="domain" description="C2H2-type" evidence="12">
    <location>
        <begin position="363"/>
        <end position="390"/>
    </location>
</feature>
<feature type="domain" description="C2H2-type" evidence="12">
    <location>
        <begin position="335"/>
        <end position="362"/>
    </location>
</feature>
<keyword evidence="7" id="KW-0238">DNA-binding</keyword>
<feature type="region of interest" description="Disordered" evidence="11">
    <location>
        <begin position="245"/>
        <end position="265"/>
    </location>
</feature>
<evidence type="ECO:0000256" key="7">
    <source>
        <dbReference type="ARBA" id="ARBA00023125"/>
    </source>
</evidence>
<feature type="domain" description="C2H2-type" evidence="12">
    <location>
        <begin position="447"/>
        <end position="474"/>
    </location>
</feature>
<dbReference type="GO" id="GO:0008270">
    <property type="term" value="F:zinc ion binding"/>
    <property type="evidence" value="ECO:0007669"/>
    <property type="project" value="UniProtKB-KW"/>
</dbReference>
<feature type="domain" description="C2H2-type" evidence="12">
    <location>
        <begin position="391"/>
        <end position="418"/>
    </location>
</feature>
<dbReference type="FunFam" id="3.30.160.60:FF:001485">
    <property type="entry name" value="Krueppel-related zinc finger protein"/>
    <property type="match status" value="1"/>
</dbReference>
<sequence>MRDYRLVHPLRFELRALTVRLEDIAFRSDILVRKGKRTREFKDKDENNSGSCEENLSKAKKDHVKFSKKGLSHGQEGDGNRQEVNTDSTVTGSCQSKDDPPMCINADKDEREDSSVETSLNGSCQSKCLPGGPSDDMSNCINNKDDESMIDSYQLRDRSCGPLEGKSSNSFSVIDSCQSSASRDVTRDGKNREHSSSEVIGSVIDSCQSSASCVVTRDGKNREHSSCNVVGSVIDSCQSSVTRDPLKDTSNCTKDGHNREDSTNKVVSLKGGKVGTYAKKKDVEKKSKSRPEIKRITRGTAAITGKKRNGNPETESSGPPKLRQKRVNNVAKKPYKCCYCDRKFQGKSHFNYHTKTHTNTRPFQCSHCDEAFILKSCLRTHELVHTDEKPCKCSHCDEAFIFKRSLRTHQLVHTREKPYKCSHCDKAFFFKRALRTHQLVHTDEKPHKCSHCDKAFKWNSSLKLHLAVHTEEKPFKCTECDKVFMTNQGMKKHCLLVHTNKNPYQCSYCHKRFKNMHRFEVHRRSHTNQKPFKCSICGRSFLQNTSLLTQEKPYKCPHCETKKEDQIAHTSTKPYECPLIGKALTSKWKLTVHLRRFEAKKEIIMLDEL</sequence>
<evidence type="ECO:0000259" key="12">
    <source>
        <dbReference type="PROSITE" id="PS50157"/>
    </source>
</evidence>
<dbReference type="RefSeq" id="XP_031557692.1">
    <property type="nucleotide sequence ID" value="XM_031701832.1"/>
</dbReference>
<evidence type="ECO:0000256" key="5">
    <source>
        <dbReference type="ARBA" id="ARBA00022833"/>
    </source>
</evidence>
<evidence type="ECO:0000256" key="8">
    <source>
        <dbReference type="ARBA" id="ARBA00023163"/>
    </source>
</evidence>
<dbReference type="InParanoid" id="A0A6P8HYJ3"/>
<evidence type="ECO:0000256" key="2">
    <source>
        <dbReference type="ARBA" id="ARBA00022723"/>
    </source>
</evidence>
<evidence type="ECO:0000256" key="9">
    <source>
        <dbReference type="ARBA" id="ARBA00023242"/>
    </source>
</evidence>
<dbReference type="InterPro" id="IPR036236">
    <property type="entry name" value="Znf_C2H2_sf"/>
</dbReference>
<evidence type="ECO:0000256" key="11">
    <source>
        <dbReference type="SAM" id="MobiDB-lite"/>
    </source>
</evidence>
<dbReference type="SMART" id="SM00355">
    <property type="entry name" value="ZnF_C2H2"/>
    <property type="match status" value="7"/>
</dbReference>
<dbReference type="FunFam" id="3.30.160.60:FF:000446">
    <property type="entry name" value="Zinc finger protein"/>
    <property type="match status" value="1"/>
</dbReference>
<dbReference type="AlphaFoldDB" id="A0A6P8HYJ3"/>
<proteinExistence type="predicted"/>
<evidence type="ECO:0000256" key="3">
    <source>
        <dbReference type="ARBA" id="ARBA00022737"/>
    </source>
</evidence>
<dbReference type="GO" id="GO:0000978">
    <property type="term" value="F:RNA polymerase II cis-regulatory region sequence-specific DNA binding"/>
    <property type="evidence" value="ECO:0007669"/>
    <property type="project" value="TreeGrafter"/>
</dbReference>
<feature type="domain" description="C2H2-type" evidence="12">
    <location>
        <begin position="504"/>
        <end position="531"/>
    </location>
</feature>
<dbReference type="PANTHER" id="PTHR24388">
    <property type="entry name" value="ZINC FINGER PROTEIN"/>
    <property type="match status" value="1"/>
</dbReference>
<feature type="domain" description="C2H2-type" evidence="12">
    <location>
        <begin position="419"/>
        <end position="446"/>
    </location>
</feature>